<dbReference type="Proteomes" id="UP000001029">
    <property type="component" value="Chromosome"/>
</dbReference>
<keyword evidence="1" id="KW-0812">Transmembrane</keyword>
<dbReference type="HOGENOM" id="CLU_038053_1_0_0"/>
<dbReference type="EMBL" id="CP001055">
    <property type="protein sequence ID" value="ACC97896.1"/>
    <property type="molecule type" value="Genomic_DNA"/>
</dbReference>
<protein>
    <submittedName>
        <fullName evidence="3">Phosphatidylglycerophosphate synthase</fullName>
    </submittedName>
</protein>
<dbReference type="AlphaFoldDB" id="B2KB74"/>
<dbReference type="PANTHER" id="PTHR21248">
    <property type="entry name" value="CARDIOLIPIN SYNTHASE"/>
    <property type="match status" value="1"/>
</dbReference>
<evidence type="ECO:0000313" key="3">
    <source>
        <dbReference type="EMBL" id="ACC97896.1"/>
    </source>
</evidence>
<dbReference type="PROSITE" id="PS50035">
    <property type="entry name" value="PLD"/>
    <property type="match status" value="2"/>
</dbReference>
<organism evidence="3 4">
    <name type="scientific">Elusimicrobium minutum (strain Pei191)</name>
    <dbReference type="NCBI Taxonomy" id="445932"/>
    <lineage>
        <taxon>Bacteria</taxon>
        <taxon>Pseudomonadati</taxon>
        <taxon>Elusimicrobiota</taxon>
        <taxon>Elusimicrobia</taxon>
        <taxon>Elusimicrobiales</taxon>
        <taxon>Elusimicrobiaceae</taxon>
        <taxon>Elusimicrobium</taxon>
    </lineage>
</organism>
<dbReference type="SMART" id="SM00155">
    <property type="entry name" value="PLDc"/>
    <property type="match status" value="2"/>
</dbReference>
<evidence type="ECO:0000259" key="2">
    <source>
        <dbReference type="PROSITE" id="PS50035"/>
    </source>
</evidence>
<evidence type="ECO:0000256" key="1">
    <source>
        <dbReference type="SAM" id="Phobius"/>
    </source>
</evidence>
<dbReference type="GO" id="GO:0032049">
    <property type="term" value="P:cardiolipin biosynthetic process"/>
    <property type="evidence" value="ECO:0007669"/>
    <property type="project" value="UniProtKB-ARBA"/>
</dbReference>
<dbReference type="CDD" id="cd09157">
    <property type="entry name" value="PLDc_CLS_unchar2_1"/>
    <property type="match status" value="1"/>
</dbReference>
<dbReference type="OrthoDB" id="9762009at2"/>
<feature type="domain" description="PLD phosphodiesterase" evidence="2">
    <location>
        <begin position="222"/>
        <end position="249"/>
    </location>
</feature>
<keyword evidence="1" id="KW-0472">Membrane</keyword>
<dbReference type="InterPro" id="IPR001736">
    <property type="entry name" value="PLipase_D/transphosphatidylase"/>
</dbReference>
<sequence>MELLREILHFIFYSYTMAVVFHIGLAVCVTVHVLLYKTNVYSSIGWIGLAWFSPVFGGIIYIIFGINRIRMKAAELKENNGKASFKMVSEKELKEYLKTIPDYIVPLARLGLHVHPVREVSGNNIELLINGDQAYPEMAGAISKAKKDVLLSSYIFDYDNAGKIFVDAIKKACSNGAKIYILIDAVGNSKYNSKLGRIFKKLKNVNFVKFLPPNIPISLPFINLRTHRKILIVDGNTAFFGGMNIRGKCMLKDNPKNPTRDITFKVSGPVIDQIREIFVEDWYFSAKQNIRPSYYDEKANPSFAAYARVIPDGPESEEEKIMTVCLAGLNYANKKINIITPYFLPTEIILKAIEMAAMRGVEVNIILPRSSNHKIIEWGGEANYARLLKHNVNIYLTGAPFDHSKAMTVDGVWSFIGSSNWDERSFKLNFEANMEVVCYKLAKQIDDYLKDRINNAEKIKFTDYDKMPLLRKLRNNACRLATPYF</sequence>
<feature type="domain" description="PLD phosphodiesterase" evidence="2">
    <location>
        <begin position="398"/>
        <end position="425"/>
    </location>
</feature>
<dbReference type="STRING" id="445932.Emin_0337"/>
<dbReference type="RefSeq" id="WP_012414511.1">
    <property type="nucleotide sequence ID" value="NC_010644.1"/>
</dbReference>
<dbReference type="KEGG" id="emi:Emin_0337"/>
<dbReference type="CDD" id="cd09163">
    <property type="entry name" value="PLDc_CLS_unchar2_2"/>
    <property type="match status" value="1"/>
</dbReference>
<keyword evidence="1" id="KW-1133">Transmembrane helix</keyword>
<dbReference type="GO" id="GO:0008808">
    <property type="term" value="F:cardiolipin synthase activity"/>
    <property type="evidence" value="ECO:0007669"/>
    <property type="project" value="TreeGrafter"/>
</dbReference>
<dbReference type="PANTHER" id="PTHR21248:SF22">
    <property type="entry name" value="PHOSPHOLIPASE D"/>
    <property type="match status" value="1"/>
</dbReference>
<dbReference type="Pfam" id="PF13091">
    <property type="entry name" value="PLDc_2"/>
    <property type="match status" value="2"/>
</dbReference>
<dbReference type="SUPFAM" id="SSF56024">
    <property type="entry name" value="Phospholipase D/nuclease"/>
    <property type="match status" value="2"/>
</dbReference>
<dbReference type="Gene3D" id="3.30.870.10">
    <property type="entry name" value="Endonuclease Chain A"/>
    <property type="match status" value="2"/>
</dbReference>
<reference evidence="3 4" key="1">
    <citation type="journal article" date="2009" name="Appl. Environ. Microbiol.">
        <title>Genomic analysis of 'Elusimicrobium minutum,' the first cultivated representative of the phylum 'Elusimicrobia' (formerly termite group 1).</title>
        <authorList>
            <person name="Herlemann D.P.R."/>
            <person name="Geissinger O."/>
            <person name="Ikeda-Ohtsubo W."/>
            <person name="Kunin V."/>
            <person name="Sun H."/>
            <person name="Lapidus A."/>
            <person name="Hugenholtz P."/>
            <person name="Brune A."/>
        </authorList>
    </citation>
    <scope>NUCLEOTIDE SEQUENCE [LARGE SCALE GENOMIC DNA]</scope>
    <source>
        <strain evidence="3 4">Pei191</strain>
    </source>
</reference>
<evidence type="ECO:0000313" key="4">
    <source>
        <dbReference type="Proteomes" id="UP000001029"/>
    </source>
</evidence>
<keyword evidence="4" id="KW-1185">Reference proteome</keyword>
<gene>
    <name evidence="3" type="ordered locus">Emin_0337</name>
</gene>
<name>B2KB74_ELUMP</name>
<accession>B2KB74</accession>
<feature type="transmembrane region" description="Helical" evidence="1">
    <location>
        <begin position="12"/>
        <end position="35"/>
    </location>
</feature>
<proteinExistence type="predicted"/>
<dbReference type="GO" id="GO:0005886">
    <property type="term" value="C:plasma membrane"/>
    <property type="evidence" value="ECO:0007669"/>
    <property type="project" value="UniProtKB-SubCell"/>
</dbReference>
<feature type="transmembrane region" description="Helical" evidence="1">
    <location>
        <begin position="41"/>
        <end position="64"/>
    </location>
</feature>
<dbReference type="InterPro" id="IPR025202">
    <property type="entry name" value="PLD-like_dom"/>
</dbReference>